<proteinExistence type="predicted"/>
<accession>A0A9P0MUZ0</accession>
<dbReference type="PANTHER" id="PTHR42643">
    <property type="entry name" value="IONOTROPIC RECEPTOR 20A-RELATED"/>
    <property type="match status" value="1"/>
</dbReference>
<dbReference type="EMBL" id="OV725082">
    <property type="protein sequence ID" value="CAH1406014.1"/>
    <property type="molecule type" value="Genomic_DNA"/>
</dbReference>
<evidence type="ECO:0000256" key="9">
    <source>
        <dbReference type="SAM" id="Phobius"/>
    </source>
</evidence>
<evidence type="ECO:0000256" key="1">
    <source>
        <dbReference type="ARBA" id="ARBA00004651"/>
    </source>
</evidence>
<evidence type="ECO:0000256" key="4">
    <source>
        <dbReference type="ARBA" id="ARBA00022989"/>
    </source>
</evidence>
<feature type="transmembrane region" description="Helical" evidence="9">
    <location>
        <begin position="288"/>
        <end position="308"/>
    </location>
</feature>
<keyword evidence="3 9" id="KW-0812">Transmembrane</keyword>
<evidence type="ECO:0000256" key="3">
    <source>
        <dbReference type="ARBA" id="ARBA00022692"/>
    </source>
</evidence>
<gene>
    <name evidence="10" type="ORF">NEZAVI_LOCUS14057</name>
</gene>
<dbReference type="OrthoDB" id="8195814at2759"/>
<keyword evidence="11" id="KW-1185">Reference proteome</keyword>
<evidence type="ECO:0000256" key="2">
    <source>
        <dbReference type="ARBA" id="ARBA00022475"/>
    </source>
</evidence>
<evidence type="ECO:0000313" key="10">
    <source>
        <dbReference type="EMBL" id="CAH1406014.1"/>
    </source>
</evidence>
<keyword evidence="7" id="KW-0325">Glycoprotein</keyword>
<keyword evidence="6" id="KW-0675">Receptor</keyword>
<keyword evidence="5 9" id="KW-0472">Membrane</keyword>
<feature type="compositionally biased region" description="Polar residues" evidence="8">
    <location>
        <begin position="1"/>
        <end position="11"/>
    </location>
</feature>
<evidence type="ECO:0000313" key="11">
    <source>
        <dbReference type="Proteomes" id="UP001152798"/>
    </source>
</evidence>
<sequence length="531" mass="61397">MEWLSHQQWSSAAEPESSTKRGRMNITTMINAFIALNTAAQFPELPPGILKLLGHSVIVSPEVLDSLQTVDHPHILACYGKLVENELTGAVIAGNGRHLHEQMAFLISQKGWMERAIIILVSKHLELRFFSHFWRKRVMNIIQFTGTELYTYNPFRARLVKLEPEEAWKTMYGRWSDLQGYKIPVVAYSHKYSFRREYGLSPGGGIDGTAIFELAKLWNMTVALKYVIADEYRGQADIGMNARVAIHTTDDEDNVEFTTPVYEDAYVVALKLPTELNTGEIMTRIFGWKFWLAFFGSIMMMNRALFWITKQRSVFQTICNTVRSLCNRPLPRFPRTTRERLILLSGFIIGFFVVAIFQGSLFHFAKTTETNKKMNTLPDVFSNYDTLLTSSRFIKKYYKYFSPTEKRYKRPFRERVSNELFEKYPLIILNKELQLLIGTSQLRKDLYVVDEITRFTMTYTVNRGSPFLSPLTRFTSRVFEGGLSQKWFDMTVTRFAKTKKRKTSAKGDPRRNPGIEAAFYVLIAGNHISHL</sequence>
<reference evidence="10" key="1">
    <citation type="submission" date="2022-01" db="EMBL/GenBank/DDBJ databases">
        <authorList>
            <person name="King R."/>
        </authorList>
    </citation>
    <scope>NUCLEOTIDE SEQUENCE</scope>
</reference>
<dbReference type="PANTHER" id="PTHR42643:SF38">
    <property type="entry name" value="IONOTROPIC RECEPTOR 100A"/>
    <property type="match status" value="1"/>
</dbReference>
<dbReference type="AlphaFoldDB" id="A0A9P0MUZ0"/>
<protein>
    <submittedName>
        <fullName evidence="10">Uncharacterized protein</fullName>
    </submittedName>
</protein>
<feature type="transmembrane region" description="Helical" evidence="9">
    <location>
        <begin position="341"/>
        <end position="365"/>
    </location>
</feature>
<keyword evidence="4 9" id="KW-1133">Transmembrane helix</keyword>
<evidence type="ECO:0000256" key="7">
    <source>
        <dbReference type="ARBA" id="ARBA00023180"/>
    </source>
</evidence>
<dbReference type="InterPro" id="IPR052192">
    <property type="entry name" value="Insect_Ionotropic_Sensory_Rcpt"/>
</dbReference>
<comment type="subcellular location">
    <subcellularLocation>
        <location evidence="1">Cell membrane</location>
        <topology evidence="1">Multi-pass membrane protein</topology>
    </subcellularLocation>
</comment>
<feature type="region of interest" description="Disordered" evidence="8">
    <location>
        <begin position="1"/>
        <end position="20"/>
    </location>
</feature>
<evidence type="ECO:0000256" key="5">
    <source>
        <dbReference type="ARBA" id="ARBA00023136"/>
    </source>
</evidence>
<evidence type="ECO:0000256" key="6">
    <source>
        <dbReference type="ARBA" id="ARBA00023170"/>
    </source>
</evidence>
<dbReference type="GO" id="GO:0005886">
    <property type="term" value="C:plasma membrane"/>
    <property type="evidence" value="ECO:0007669"/>
    <property type="project" value="UniProtKB-SubCell"/>
</dbReference>
<dbReference type="Proteomes" id="UP001152798">
    <property type="component" value="Chromosome 6"/>
</dbReference>
<name>A0A9P0MUZ0_NEZVI</name>
<keyword evidence="2" id="KW-1003">Cell membrane</keyword>
<organism evidence="10 11">
    <name type="scientific">Nezara viridula</name>
    <name type="common">Southern green stink bug</name>
    <name type="synonym">Cimex viridulus</name>
    <dbReference type="NCBI Taxonomy" id="85310"/>
    <lineage>
        <taxon>Eukaryota</taxon>
        <taxon>Metazoa</taxon>
        <taxon>Ecdysozoa</taxon>
        <taxon>Arthropoda</taxon>
        <taxon>Hexapoda</taxon>
        <taxon>Insecta</taxon>
        <taxon>Pterygota</taxon>
        <taxon>Neoptera</taxon>
        <taxon>Paraneoptera</taxon>
        <taxon>Hemiptera</taxon>
        <taxon>Heteroptera</taxon>
        <taxon>Panheteroptera</taxon>
        <taxon>Pentatomomorpha</taxon>
        <taxon>Pentatomoidea</taxon>
        <taxon>Pentatomidae</taxon>
        <taxon>Pentatominae</taxon>
        <taxon>Nezara</taxon>
    </lineage>
</organism>
<evidence type="ECO:0000256" key="8">
    <source>
        <dbReference type="SAM" id="MobiDB-lite"/>
    </source>
</evidence>